<protein>
    <submittedName>
        <fullName evidence="2">Twitching motility protein PilT</fullName>
    </submittedName>
</protein>
<dbReference type="EMBL" id="AWQQ01000024">
    <property type="protein sequence ID" value="PHJ39309.1"/>
    <property type="molecule type" value="Genomic_DNA"/>
</dbReference>
<gene>
    <name evidence="2" type="ORF">P378_03955</name>
</gene>
<dbReference type="InterPro" id="IPR002716">
    <property type="entry name" value="PIN_dom"/>
</dbReference>
<proteinExistence type="predicted"/>
<accession>A0A2C6MDE9</accession>
<feature type="domain" description="PIN" evidence="1">
    <location>
        <begin position="4"/>
        <end position="124"/>
    </location>
</feature>
<sequence length="137" mass="15973">MESYVLDTYAVLGYFLDEPSAETVAEILELARNSEIKLYMSWINVGEVYYIIQRRYDRKIAIDLLENLKAWPIELFQVSHELVILAGDIKAKYPMSLGDSYAAALTMRVRGTLLTADKEFQRLENNIIKIKWLKKHR</sequence>
<dbReference type="Proteomes" id="UP000222564">
    <property type="component" value="Unassembled WGS sequence"/>
</dbReference>
<dbReference type="CDD" id="cd18689">
    <property type="entry name" value="PIN_VapC-like"/>
    <property type="match status" value="1"/>
</dbReference>
<comment type="caution">
    <text evidence="2">The sequence shown here is derived from an EMBL/GenBank/DDBJ whole genome shotgun (WGS) entry which is preliminary data.</text>
</comment>
<name>A0A2C6MDE9_9FIRM</name>
<dbReference type="OrthoDB" id="1806785at2"/>
<reference evidence="2 3" key="1">
    <citation type="submission" date="2013-09" db="EMBL/GenBank/DDBJ databases">
        <title>Biodegradation of hydrocarbons in the deep terrestrial subsurface : characterization of a microbial consortium composed of two Desulfotomaculum species originating from a deep geological formation.</title>
        <authorList>
            <person name="Aullo T."/>
            <person name="Berlendis S."/>
            <person name="Lascourreges J.-F."/>
            <person name="Dessort D."/>
            <person name="Saint-Laurent S."/>
            <person name="Schraauwers B."/>
            <person name="Mas J."/>
            <person name="Magot M."/>
            <person name="Ranchou-Peyruse A."/>
        </authorList>
    </citation>
    <scope>NUCLEOTIDE SEQUENCE [LARGE SCALE GENOMIC DNA]</scope>
    <source>
        <strain evidence="2 3">Bs107</strain>
    </source>
</reference>
<keyword evidence="3" id="KW-1185">Reference proteome</keyword>
<dbReference type="RefSeq" id="WP_099082279.1">
    <property type="nucleotide sequence ID" value="NZ_AWQQ01000024.1"/>
</dbReference>
<evidence type="ECO:0000259" key="1">
    <source>
        <dbReference type="Pfam" id="PF01850"/>
    </source>
</evidence>
<dbReference type="Pfam" id="PF01850">
    <property type="entry name" value="PIN"/>
    <property type="match status" value="1"/>
</dbReference>
<dbReference type="InterPro" id="IPR029060">
    <property type="entry name" value="PIN-like_dom_sf"/>
</dbReference>
<organism evidence="2 3">
    <name type="scientific">Desulforamulus profundi</name>
    <dbReference type="NCBI Taxonomy" id="1383067"/>
    <lineage>
        <taxon>Bacteria</taxon>
        <taxon>Bacillati</taxon>
        <taxon>Bacillota</taxon>
        <taxon>Clostridia</taxon>
        <taxon>Eubacteriales</taxon>
        <taxon>Peptococcaceae</taxon>
        <taxon>Desulforamulus</taxon>
    </lineage>
</organism>
<evidence type="ECO:0000313" key="2">
    <source>
        <dbReference type="EMBL" id="PHJ39309.1"/>
    </source>
</evidence>
<dbReference type="AlphaFoldDB" id="A0A2C6MDE9"/>
<dbReference type="Gene3D" id="3.40.50.1010">
    <property type="entry name" value="5'-nuclease"/>
    <property type="match status" value="1"/>
</dbReference>
<dbReference type="SUPFAM" id="SSF88723">
    <property type="entry name" value="PIN domain-like"/>
    <property type="match status" value="1"/>
</dbReference>
<evidence type="ECO:0000313" key="3">
    <source>
        <dbReference type="Proteomes" id="UP000222564"/>
    </source>
</evidence>